<evidence type="ECO:0000256" key="9">
    <source>
        <dbReference type="ARBA" id="ARBA00023204"/>
    </source>
</evidence>
<comment type="similarity">
    <text evidence="11">Belongs to the RecD family.</text>
</comment>
<dbReference type="RefSeq" id="WP_052393729.1">
    <property type="nucleotide sequence ID" value="NZ_AP018150.1"/>
</dbReference>
<dbReference type="Gene3D" id="3.40.50.300">
    <property type="entry name" value="P-loop containing nucleotide triphosphate hydrolases"/>
    <property type="match status" value="3"/>
</dbReference>
<keyword evidence="6 11" id="KW-0269">Exonuclease</keyword>
<comment type="subunit">
    <text evidence="11">Heterotrimer of RecB, RecC and RecD. All subunits contribute to DNA-binding.</text>
</comment>
<dbReference type="GO" id="GO:0009338">
    <property type="term" value="C:exodeoxyribonuclease V complex"/>
    <property type="evidence" value="ECO:0007669"/>
    <property type="project" value="InterPro"/>
</dbReference>
<evidence type="ECO:0000256" key="6">
    <source>
        <dbReference type="ARBA" id="ARBA00022839"/>
    </source>
</evidence>
<keyword evidence="5 11" id="KW-0347">Helicase</keyword>
<dbReference type="GO" id="GO:0016887">
    <property type="term" value="F:ATP hydrolysis activity"/>
    <property type="evidence" value="ECO:0007669"/>
    <property type="project" value="RHEA"/>
</dbReference>
<evidence type="ECO:0000256" key="10">
    <source>
        <dbReference type="ARBA" id="ARBA00023235"/>
    </source>
</evidence>
<proteinExistence type="inferred from homology"/>
<accession>A0A2Z6EV63</accession>
<evidence type="ECO:0000313" key="12">
    <source>
        <dbReference type="EMBL" id="BBE08975.1"/>
    </source>
</evidence>
<dbReference type="PANTHER" id="PTHR43788">
    <property type="entry name" value="DNA2/NAM7 HELICASE FAMILY MEMBER"/>
    <property type="match status" value="1"/>
</dbReference>
<comment type="function">
    <text evidence="11">A helicase/nuclease that prepares dsDNA breaks (DSB) for recombinational DNA repair. Binds to DSBs and unwinds DNA via a highly rapid and processive ATP-dependent bidirectional helicase activity. Unwinds dsDNA until it encounters a Chi (crossover hotspot instigator) sequence from the 3' direction. Cuts ssDNA a few nucleotides 3' to the Chi site. The properties and activities of the enzyme are changed at Chi. The Chi-altered holoenzyme produces a long 3'-ssDNA overhang and facilitates RecA-binding to the ssDNA for homologous DNA recombination and repair. Holoenzyme degrades any linearized DNA that is unable to undergo homologous recombination. In the holoenzyme this subunit has ssDNA-dependent ATPase and 5'-3' helicase activity. When added to pre-assembled RecBC greatly stimulates nuclease activity and augments holoenzyme processivity. Negatively regulates the RecA-loading ability of RecBCD.</text>
</comment>
<keyword evidence="7 11" id="KW-0067">ATP-binding</keyword>
<dbReference type="GO" id="GO:0017116">
    <property type="term" value="F:single-stranded DNA helicase activity"/>
    <property type="evidence" value="ECO:0007669"/>
    <property type="project" value="TreeGrafter"/>
</dbReference>
<evidence type="ECO:0000256" key="3">
    <source>
        <dbReference type="ARBA" id="ARBA00022763"/>
    </source>
</evidence>
<dbReference type="AlphaFoldDB" id="A0A2Z6EV63"/>
<keyword evidence="4 11" id="KW-0378">Hydrolase</keyword>
<dbReference type="GO" id="GO:0000724">
    <property type="term" value="P:double-strand break repair via homologous recombination"/>
    <property type="evidence" value="ECO:0007669"/>
    <property type="project" value="UniProtKB-UniRule"/>
</dbReference>
<dbReference type="NCBIfam" id="TIGR01447">
    <property type="entry name" value="recD"/>
    <property type="match status" value="1"/>
</dbReference>
<feature type="binding site" evidence="11">
    <location>
        <begin position="154"/>
        <end position="161"/>
    </location>
    <ligand>
        <name>ATP</name>
        <dbReference type="ChEBI" id="CHEBI:30616"/>
    </ligand>
</feature>
<dbReference type="InterPro" id="IPR006344">
    <property type="entry name" value="RecD"/>
</dbReference>
<evidence type="ECO:0000256" key="7">
    <source>
        <dbReference type="ARBA" id="ARBA00022840"/>
    </source>
</evidence>
<dbReference type="InterPro" id="IPR050534">
    <property type="entry name" value="Coronavir_polyprotein_1ab"/>
</dbReference>
<dbReference type="SUPFAM" id="SSF52540">
    <property type="entry name" value="P-loop containing nucleoside triphosphate hydrolases"/>
    <property type="match status" value="2"/>
</dbReference>
<evidence type="ECO:0000256" key="5">
    <source>
        <dbReference type="ARBA" id="ARBA00022806"/>
    </source>
</evidence>
<evidence type="ECO:0000256" key="11">
    <source>
        <dbReference type="HAMAP-Rule" id="MF_01487"/>
    </source>
</evidence>
<evidence type="ECO:0000256" key="1">
    <source>
        <dbReference type="ARBA" id="ARBA00022722"/>
    </source>
</evidence>
<evidence type="ECO:0000256" key="8">
    <source>
        <dbReference type="ARBA" id="ARBA00023125"/>
    </source>
</evidence>
<dbReference type="InterPro" id="IPR027785">
    <property type="entry name" value="UvrD-like_helicase_C"/>
</dbReference>
<dbReference type="Pfam" id="PF13538">
    <property type="entry name" value="UvrD_C_2"/>
    <property type="match status" value="1"/>
</dbReference>
<dbReference type="KEGG" id="mcys:MCB1EB_0814"/>
<reference evidence="12 13" key="1">
    <citation type="journal article" date="2018" name="Microbes Environ.">
        <title>Comparative Genomic Insights into Endofungal Lifestyles of Two Bacterial Endosymbionts, Mycoavidus cysteinexigens and Burkholderia rhizoxinica.</title>
        <authorList>
            <person name="Sharmin D."/>
            <person name="Guo Y."/>
            <person name="Nishizawa T."/>
            <person name="Ohshima S."/>
            <person name="Sato Y."/>
            <person name="Takashima Y."/>
            <person name="Narisawa K."/>
            <person name="Ohta H."/>
        </authorList>
    </citation>
    <scope>NUCLEOTIDE SEQUENCE [LARGE SCALE GENOMIC DNA]</scope>
    <source>
        <strain evidence="12 13">B1-EB</strain>
    </source>
</reference>
<dbReference type="EMBL" id="AP018150">
    <property type="protein sequence ID" value="BBE08975.1"/>
    <property type="molecule type" value="Genomic_DNA"/>
</dbReference>
<keyword evidence="2 11" id="KW-0547">Nucleotide-binding</keyword>
<dbReference type="Gene3D" id="1.10.10.1020">
    <property type="entry name" value="RecBCD complex, subunit RecD, N-terminal domain"/>
    <property type="match status" value="1"/>
</dbReference>
<dbReference type="InterPro" id="IPR041851">
    <property type="entry name" value="RecD_N_sf"/>
</dbReference>
<dbReference type="GO" id="GO:0003677">
    <property type="term" value="F:DNA binding"/>
    <property type="evidence" value="ECO:0007669"/>
    <property type="project" value="UniProtKB-UniRule"/>
</dbReference>
<dbReference type="EC" id="5.6.2.3" evidence="11"/>
<dbReference type="Proteomes" id="UP000282597">
    <property type="component" value="Chromosome"/>
</dbReference>
<keyword evidence="8 11" id="KW-0238">DNA-binding</keyword>
<dbReference type="CDD" id="cd17933">
    <property type="entry name" value="DEXSc_RecD-like"/>
    <property type="match status" value="1"/>
</dbReference>
<keyword evidence="13" id="KW-1185">Reference proteome</keyword>
<comment type="catalytic activity">
    <reaction evidence="11">
        <text>ATP + H2O = ADP + phosphate + H(+)</text>
        <dbReference type="Rhea" id="RHEA:13065"/>
        <dbReference type="ChEBI" id="CHEBI:15377"/>
        <dbReference type="ChEBI" id="CHEBI:15378"/>
        <dbReference type="ChEBI" id="CHEBI:30616"/>
        <dbReference type="ChEBI" id="CHEBI:43474"/>
        <dbReference type="ChEBI" id="CHEBI:456216"/>
        <dbReference type="EC" id="5.6.2.3"/>
    </reaction>
</comment>
<dbReference type="GO" id="GO:0008854">
    <property type="term" value="F:exodeoxyribonuclease V activity"/>
    <property type="evidence" value="ECO:0007669"/>
    <property type="project" value="InterPro"/>
</dbReference>
<keyword evidence="1 11" id="KW-0540">Nuclease</keyword>
<evidence type="ECO:0000256" key="2">
    <source>
        <dbReference type="ARBA" id="ARBA00022741"/>
    </source>
</evidence>
<keyword evidence="9 11" id="KW-0234">DNA repair</keyword>
<keyword evidence="3 11" id="KW-0227">DNA damage</keyword>
<protein>
    <recommendedName>
        <fullName evidence="11">RecBCD enzyme subunit RecD</fullName>
        <ecNumber evidence="11">5.6.2.3</ecNumber>
    </recommendedName>
    <alternativeName>
        <fullName evidence="11">DNA 5'-3' helicase subunit RecD</fullName>
    </alternativeName>
    <alternativeName>
        <fullName evidence="11">Exonuclease V subunit RecD</fullName>
        <shortName evidence="11">ExoV subunit RecD</shortName>
    </alternativeName>
    <alternativeName>
        <fullName evidence="11">Helicase/nuclease RecBCD subunit RecD</fullName>
    </alternativeName>
</protein>
<dbReference type="Pfam" id="PF13604">
    <property type="entry name" value="AAA_30"/>
    <property type="match status" value="1"/>
</dbReference>
<dbReference type="InterPro" id="IPR027417">
    <property type="entry name" value="P-loop_NTPase"/>
</dbReference>
<evidence type="ECO:0000313" key="13">
    <source>
        <dbReference type="Proteomes" id="UP000282597"/>
    </source>
</evidence>
<dbReference type="GO" id="GO:0005524">
    <property type="term" value="F:ATP binding"/>
    <property type="evidence" value="ECO:0007669"/>
    <property type="project" value="UniProtKB-UniRule"/>
</dbReference>
<comment type="miscellaneous">
    <text evidence="11">In the RecBCD complex, RecB has a slow 3'-5' helicase, an exonuclease activity and loads RecA onto ssDNA, RecD has a fast 5'-3' helicase activity, while RecC stimulates the ATPase and processivity of the RecB helicase and contributes to recognition of the Chi site.</text>
</comment>
<name>A0A2Z6EV63_9BURK</name>
<sequence length="583" mass="61135">MTSVELIPDLLGEPNQVADTVVLEPAPLEAVQLLAEGFAQRIKLLAQQLGASAQAARVTALAAAEISRANAHGHVCIALDALAERLGEPPSAVQRWLFSSGLVSAGQVADIELLPLVLDSGGRLYLARYYAYERRIAHVLAALASAGRLTVVSGGPGTGKTTAMVSQLVSLLETNSALRIVLAAPTGKAAQRMLAALSERASHLPAAIKQHLPEQSFTLHRLLGANRQPNAQSTAALPYDVIVVDEASMIDVALAAQLVDALASHSRLILLGDKDQLAAVEAGAVFAELSVSKALTDCVSRLEHNYRFGLESAIGRLSLAIRAGSPSEALASLILESPAHVPFSLGSSSAAAVLIDDDSEALTARSLDCVAQGFGPYATALKDLLHGLAKPQAKCDLGALFEALNHYRVLSAVRAGRRGIEALNAVLAARICAMANITVAQGAVWFAGRPVMITRNDYALGLFNGDTGIALPAAGNKFRVVFPTTDGGWRAVSPAVLPPHETAFALTVHKAQGSEFNQLAFVLPATAHSGLTRELVYTAITRARQTLAILGSPSVFEQAILTPTRRAAGLSARLEEAVLLQRD</sequence>
<dbReference type="GO" id="GO:0043139">
    <property type="term" value="F:5'-3' DNA helicase activity"/>
    <property type="evidence" value="ECO:0007669"/>
    <property type="project" value="UniProtKB-UniRule"/>
</dbReference>
<organism evidence="12 13">
    <name type="scientific">Mycoavidus cysteinexigens</name>
    <dbReference type="NCBI Taxonomy" id="1553431"/>
    <lineage>
        <taxon>Bacteria</taxon>
        <taxon>Pseudomonadati</taxon>
        <taxon>Pseudomonadota</taxon>
        <taxon>Betaproteobacteria</taxon>
        <taxon>Burkholderiales</taxon>
        <taxon>Burkholderiaceae</taxon>
        <taxon>Mycoavidus</taxon>
    </lineage>
</organism>
<evidence type="ECO:0000256" key="4">
    <source>
        <dbReference type="ARBA" id="ARBA00022801"/>
    </source>
</evidence>
<dbReference type="PANTHER" id="PTHR43788:SF6">
    <property type="entry name" value="DNA HELICASE B"/>
    <property type="match status" value="1"/>
</dbReference>
<dbReference type="CDD" id="cd18809">
    <property type="entry name" value="SF1_C_RecD"/>
    <property type="match status" value="1"/>
</dbReference>
<dbReference type="HAMAP" id="MF_01487">
    <property type="entry name" value="RecD"/>
    <property type="match status" value="1"/>
</dbReference>
<keyword evidence="10 11" id="KW-0413">Isomerase</keyword>
<gene>
    <name evidence="11" type="primary">recD</name>
    <name evidence="12" type="ORF">MCB1EB_0814</name>
</gene>